<protein>
    <submittedName>
        <fullName evidence="2">Uncharacterized protein</fullName>
    </submittedName>
</protein>
<evidence type="ECO:0000313" key="3">
    <source>
        <dbReference type="Proteomes" id="UP000694044"/>
    </source>
</evidence>
<dbReference type="OrthoDB" id="128412at2759"/>
<accession>A0A8T1V4S2</accession>
<dbReference type="Proteomes" id="UP000694044">
    <property type="component" value="Unassembled WGS sequence"/>
</dbReference>
<reference evidence="2" key="1">
    <citation type="submission" date="2021-02" db="EMBL/GenBank/DDBJ databases">
        <authorList>
            <person name="Palmer J.M."/>
        </authorList>
    </citation>
    <scope>NUCLEOTIDE SEQUENCE</scope>
    <source>
        <strain evidence="2">SCRP734</strain>
    </source>
</reference>
<evidence type="ECO:0000313" key="2">
    <source>
        <dbReference type="EMBL" id="KAG7376262.1"/>
    </source>
</evidence>
<evidence type="ECO:0000256" key="1">
    <source>
        <dbReference type="SAM" id="MobiDB-lite"/>
    </source>
</evidence>
<dbReference type="AlphaFoldDB" id="A0A8T1V4S2"/>
<dbReference type="EMBL" id="JAGDFM010000751">
    <property type="protein sequence ID" value="KAG7376262.1"/>
    <property type="molecule type" value="Genomic_DNA"/>
</dbReference>
<sequence>MVAAGVRLHANEGEIVLPDEERILLVGGPKQERLRTTIDVAVYGGLWLAPGESQYVPSSLGKHDPKTLDVWAGRGDRWVTLIVFSSQKGPLAARIVNISKHTLEVLPHTRVATLTETDRLPVGTNFNAASTRKHESWGGNVPPVVERPTYPRPTGILRRADPGPGSRSVAMAATNSSRTPSVQDEDVSGVTTATYDYSEFPGGASNSEVDAEQELARVFPATNDGPGPSALAQTFMMVATAGDTLDADPAVYFHQGSDFVLLDKLKNQLAYLPG</sequence>
<proteinExistence type="predicted"/>
<feature type="compositionally biased region" description="Polar residues" evidence="1">
    <location>
        <begin position="173"/>
        <end position="182"/>
    </location>
</feature>
<feature type="region of interest" description="Disordered" evidence="1">
    <location>
        <begin position="131"/>
        <end position="186"/>
    </location>
</feature>
<organism evidence="2 3">
    <name type="scientific">Phytophthora pseudosyringae</name>
    <dbReference type="NCBI Taxonomy" id="221518"/>
    <lineage>
        <taxon>Eukaryota</taxon>
        <taxon>Sar</taxon>
        <taxon>Stramenopiles</taxon>
        <taxon>Oomycota</taxon>
        <taxon>Peronosporomycetes</taxon>
        <taxon>Peronosporales</taxon>
        <taxon>Peronosporaceae</taxon>
        <taxon>Phytophthora</taxon>
    </lineage>
</organism>
<name>A0A8T1V4S2_9STRA</name>
<keyword evidence="3" id="KW-1185">Reference proteome</keyword>
<gene>
    <name evidence="2" type="ORF">PHYPSEUDO_013918</name>
</gene>
<comment type="caution">
    <text evidence="2">The sequence shown here is derived from an EMBL/GenBank/DDBJ whole genome shotgun (WGS) entry which is preliminary data.</text>
</comment>